<organism evidence="1 2">
    <name type="scientific">Candidatus Woesebacteria bacterium GWA1_41_8</name>
    <dbReference type="NCBI Taxonomy" id="1802471"/>
    <lineage>
        <taxon>Bacteria</taxon>
        <taxon>Candidatus Woeseibacteriota</taxon>
    </lineage>
</organism>
<sequence>MTRVEKPEIVDDAEQAGNLMYRLDETRKRLIALKSSGNPRGTNFADIAKAAAVDEVGGSLRDKVSLQFTKLRGIQVLSEEEVNYAEQVGRGYAKDGRRYNEINDRHP</sequence>
<dbReference type="AlphaFoldDB" id="A0A1F7WI42"/>
<accession>A0A1F7WI42</accession>
<gene>
    <name evidence="1" type="ORF">A2115_02730</name>
</gene>
<proteinExistence type="predicted"/>
<evidence type="ECO:0000313" key="1">
    <source>
        <dbReference type="EMBL" id="OGM02460.1"/>
    </source>
</evidence>
<name>A0A1F7WI42_9BACT</name>
<dbReference type="Proteomes" id="UP000176198">
    <property type="component" value="Unassembled WGS sequence"/>
</dbReference>
<comment type="caution">
    <text evidence="1">The sequence shown here is derived from an EMBL/GenBank/DDBJ whole genome shotgun (WGS) entry which is preliminary data.</text>
</comment>
<dbReference type="EMBL" id="MGFJ01000021">
    <property type="protein sequence ID" value="OGM02460.1"/>
    <property type="molecule type" value="Genomic_DNA"/>
</dbReference>
<evidence type="ECO:0000313" key="2">
    <source>
        <dbReference type="Proteomes" id="UP000176198"/>
    </source>
</evidence>
<protein>
    <submittedName>
        <fullName evidence="1">Uncharacterized protein</fullName>
    </submittedName>
</protein>
<reference evidence="1 2" key="1">
    <citation type="journal article" date="2016" name="Nat. Commun.">
        <title>Thousands of microbial genomes shed light on interconnected biogeochemical processes in an aquifer system.</title>
        <authorList>
            <person name="Anantharaman K."/>
            <person name="Brown C.T."/>
            <person name="Hug L.A."/>
            <person name="Sharon I."/>
            <person name="Castelle C.J."/>
            <person name="Probst A.J."/>
            <person name="Thomas B.C."/>
            <person name="Singh A."/>
            <person name="Wilkins M.J."/>
            <person name="Karaoz U."/>
            <person name="Brodie E.L."/>
            <person name="Williams K.H."/>
            <person name="Hubbard S.S."/>
            <person name="Banfield J.F."/>
        </authorList>
    </citation>
    <scope>NUCLEOTIDE SEQUENCE [LARGE SCALE GENOMIC DNA]</scope>
</reference>